<keyword evidence="3" id="KW-1185">Reference proteome</keyword>
<proteinExistence type="predicted"/>
<feature type="compositionally biased region" description="Polar residues" evidence="1">
    <location>
        <begin position="1"/>
        <end position="14"/>
    </location>
</feature>
<protein>
    <submittedName>
        <fullName evidence="2">Uncharacterized protein</fullName>
    </submittedName>
</protein>
<evidence type="ECO:0000256" key="1">
    <source>
        <dbReference type="SAM" id="MobiDB-lite"/>
    </source>
</evidence>
<organism evidence="2 3">
    <name type="scientific">Dictyobacter kobayashii</name>
    <dbReference type="NCBI Taxonomy" id="2014872"/>
    <lineage>
        <taxon>Bacteria</taxon>
        <taxon>Bacillati</taxon>
        <taxon>Chloroflexota</taxon>
        <taxon>Ktedonobacteria</taxon>
        <taxon>Ktedonobacterales</taxon>
        <taxon>Dictyobacteraceae</taxon>
        <taxon>Dictyobacter</taxon>
    </lineage>
</organism>
<comment type="caution">
    <text evidence="2">The sequence shown here is derived from an EMBL/GenBank/DDBJ whole genome shotgun (WGS) entry which is preliminary data.</text>
</comment>
<sequence>MEPKLQNASSQSTQGKDDASSFGSEAKKNYEEGQNGDEEEETQRILISSGQNSKPGHLAPFSNMDHARPKASEADLEPTLILSKADISSPIMDSAALYIVSQSSIALSHPLSAAKCM</sequence>
<dbReference type="Proteomes" id="UP000287188">
    <property type="component" value="Unassembled WGS sequence"/>
</dbReference>
<feature type="compositionally biased region" description="Polar residues" evidence="1">
    <location>
        <begin position="45"/>
        <end position="54"/>
    </location>
</feature>
<feature type="compositionally biased region" description="Basic and acidic residues" evidence="1">
    <location>
        <begin position="15"/>
        <end position="31"/>
    </location>
</feature>
<dbReference type="EMBL" id="BIFS01000001">
    <property type="protein sequence ID" value="GCE20980.1"/>
    <property type="molecule type" value="Genomic_DNA"/>
</dbReference>
<evidence type="ECO:0000313" key="2">
    <source>
        <dbReference type="EMBL" id="GCE20980.1"/>
    </source>
</evidence>
<accession>A0A402APR7</accession>
<dbReference type="AlphaFoldDB" id="A0A402APR7"/>
<dbReference type="RefSeq" id="WP_126552555.1">
    <property type="nucleotide sequence ID" value="NZ_BIFS01000001.1"/>
</dbReference>
<feature type="region of interest" description="Disordered" evidence="1">
    <location>
        <begin position="1"/>
        <end position="72"/>
    </location>
</feature>
<reference evidence="3" key="1">
    <citation type="submission" date="2018-12" db="EMBL/GenBank/DDBJ databases">
        <title>Tengunoibacter tsumagoiensis gen. nov., sp. nov., Dictyobacter kobayashii sp. nov., D. alpinus sp. nov., and D. joshuensis sp. nov. and description of Dictyobacteraceae fam. nov. within the order Ktedonobacterales isolated from Tengu-no-mugimeshi.</title>
        <authorList>
            <person name="Wang C.M."/>
            <person name="Zheng Y."/>
            <person name="Sakai Y."/>
            <person name="Toyoda A."/>
            <person name="Minakuchi Y."/>
            <person name="Abe K."/>
            <person name="Yokota A."/>
            <person name="Yabe S."/>
        </authorList>
    </citation>
    <scope>NUCLEOTIDE SEQUENCE [LARGE SCALE GENOMIC DNA]</scope>
    <source>
        <strain evidence="3">Uno11</strain>
    </source>
</reference>
<name>A0A402APR7_9CHLR</name>
<evidence type="ECO:0000313" key="3">
    <source>
        <dbReference type="Proteomes" id="UP000287188"/>
    </source>
</evidence>
<gene>
    <name evidence="2" type="ORF">KDK_47800</name>
</gene>